<comment type="cofactor">
    <cofactor evidence="1">
        <name>Mg(2+)</name>
        <dbReference type="ChEBI" id="CHEBI:18420"/>
    </cofactor>
</comment>
<evidence type="ECO:0000256" key="2">
    <source>
        <dbReference type="ARBA" id="ARBA00006333"/>
    </source>
</evidence>
<reference evidence="9" key="1">
    <citation type="submission" date="2019-07" db="EMBL/GenBank/DDBJ databases">
        <title>De Novo Assembly of kiwifruit Actinidia rufa.</title>
        <authorList>
            <person name="Sugita-Konishi S."/>
            <person name="Sato K."/>
            <person name="Mori E."/>
            <person name="Abe Y."/>
            <person name="Kisaki G."/>
            <person name="Hamano K."/>
            <person name="Suezawa K."/>
            <person name="Otani M."/>
            <person name="Fukuda T."/>
            <person name="Manabe T."/>
            <person name="Gomi K."/>
            <person name="Tabuchi M."/>
            <person name="Akimitsu K."/>
            <person name="Kataoka I."/>
        </authorList>
    </citation>
    <scope>NUCLEOTIDE SEQUENCE [LARGE SCALE GENOMIC DNA]</scope>
    <source>
        <strain evidence="9">cv. Fuchu</strain>
    </source>
</reference>
<comment type="similarity">
    <text evidence="2">Belongs to the terpene synthase family.</text>
</comment>
<dbReference type="Pfam" id="PF03936">
    <property type="entry name" value="Terpene_synth_C"/>
    <property type="match status" value="1"/>
</dbReference>
<comment type="caution">
    <text evidence="8">The sequence shown here is derived from an EMBL/GenBank/DDBJ whole genome shotgun (WGS) entry which is preliminary data.</text>
</comment>
<dbReference type="SUPFAM" id="SSF48576">
    <property type="entry name" value="Terpenoid synthases"/>
    <property type="match status" value="1"/>
</dbReference>
<dbReference type="SFLD" id="SFLDG01014">
    <property type="entry name" value="Terpene_Cyclase_Like_1_N-term"/>
    <property type="match status" value="1"/>
</dbReference>
<dbReference type="FunFam" id="1.50.10.130:FF:000002">
    <property type="entry name" value="Ent-copalyl diphosphate synthase, chloroplastic"/>
    <property type="match status" value="1"/>
</dbReference>
<evidence type="ECO:0000256" key="1">
    <source>
        <dbReference type="ARBA" id="ARBA00001946"/>
    </source>
</evidence>
<name>A0A7J0DJS6_9ERIC</name>
<keyword evidence="8" id="KW-0808">Transferase</keyword>
<keyword evidence="9" id="KW-1185">Reference proteome</keyword>
<dbReference type="Gene3D" id="1.50.10.160">
    <property type="match status" value="1"/>
</dbReference>
<dbReference type="GO" id="GO:0009686">
    <property type="term" value="P:gibberellin biosynthetic process"/>
    <property type="evidence" value="ECO:0007669"/>
    <property type="project" value="TreeGrafter"/>
</dbReference>
<keyword evidence="4" id="KW-0460">Magnesium</keyword>
<dbReference type="Gene3D" id="1.10.600.10">
    <property type="entry name" value="Farnesyl Diphosphate Synthase"/>
    <property type="match status" value="1"/>
</dbReference>
<dbReference type="GO" id="GO:0009507">
    <property type="term" value="C:chloroplast"/>
    <property type="evidence" value="ECO:0007669"/>
    <property type="project" value="TreeGrafter"/>
</dbReference>
<organism evidence="8 9">
    <name type="scientific">Actinidia rufa</name>
    <dbReference type="NCBI Taxonomy" id="165716"/>
    <lineage>
        <taxon>Eukaryota</taxon>
        <taxon>Viridiplantae</taxon>
        <taxon>Streptophyta</taxon>
        <taxon>Embryophyta</taxon>
        <taxon>Tracheophyta</taxon>
        <taxon>Spermatophyta</taxon>
        <taxon>Magnoliopsida</taxon>
        <taxon>eudicotyledons</taxon>
        <taxon>Gunneridae</taxon>
        <taxon>Pentapetalae</taxon>
        <taxon>asterids</taxon>
        <taxon>Ericales</taxon>
        <taxon>Actinidiaceae</taxon>
        <taxon>Actinidia</taxon>
    </lineage>
</organism>
<dbReference type="FunFam" id="1.10.600.10:FF:000005">
    <property type="entry name" value="Ent-kaur-16-ene synthase, chloroplastic"/>
    <property type="match status" value="1"/>
</dbReference>
<dbReference type="SUPFAM" id="SSF48239">
    <property type="entry name" value="Terpenoid cyclases/Protein prenyltransferases"/>
    <property type="match status" value="2"/>
</dbReference>
<dbReference type="EMBL" id="BJWL01000258">
    <property type="protein sequence ID" value="GFS36648.1"/>
    <property type="molecule type" value="Genomic_DNA"/>
</dbReference>
<proteinExistence type="inferred from homology"/>
<evidence type="ECO:0000256" key="4">
    <source>
        <dbReference type="ARBA" id="ARBA00022842"/>
    </source>
</evidence>
<dbReference type="GO" id="GO:0016740">
    <property type="term" value="F:transferase activity"/>
    <property type="evidence" value="ECO:0007669"/>
    <property type="project" value="UniProtKB-KW"/>
</dbReference>
<evidence type="ECO:0000256" key="3">
    <source>
        <dbReference type="ARBA" id="ARBA00022723"/>
    </source>
</evidence>
<dbReference type="CDD" id="cd00684">
    <property type="entry name" value="Terpene_cyclase_plant_C1"/>
    <property type="match status" value="1"/>
</dbReference>
<dbReference type="InterPro" id="IPR008930">
    <property type="entry name" value="Terpenoid_cyclase/PrenylTrfase"/>
</dbReference>
<evidence type="ECO:0000259" key="6">
    <source>
        <dbReference type="Pfam" id="PF01397"/>
    </source>
</evidence>
<dbReference type="AlphaFoldDB" id="A0A7J0DJS6"/>
<dbReference type="GO" id="GO:0000287">
    <property type="term" value="F:magnesium ion binding"/>
    <property type="evidence" value="ECO:0007669"/>
    <property type="project" value="InterPro"/>
</dbReference>
<dbReference type="InterPro" id="IPR001906">
    <property type="entry name" value="Terpene_synth_N"/>
</dbReference>
<keyword evidence="5" id="KW-0456">Lyase</keyword>
<evidence type="ECO:0000313" key="8">
    <source>
        <dbReference type="EMBL" id="GFS36648.1"/>
    </source>
</evidence>
<dbReference type="InterPro" id="IPR036965">
    <property type="entry name" value="Terpene_synth_N_sf"/>
</dbReference>
<gene>
    <name evidence="8" type="ORF">Acr_00g0047200</name>
</gene>
<accession>A0A7J0DJS6</accession>
<evidence type="ECO:0000256" key="5">
    <source>
        <dbReference type="ARBA" id="ARBA00023239"/>
    </source>
</evidence>
<dbReference type="InterPro" id="IPR005630">
    <property type="entry name" value="Terpene_synthase_metal-bd"/>
</dbReference>
<sequence>MQCFERTKERIRKLFDSVNLSVSSYDTAWVALVPSSISSGVPCFPECIDWLLDNQLRDGSWGLPHHHPLFMKDALSSTLASVIALKRWGVGDEHINKGIHSAYQRLDRLHKCSLNRYRFLVAGLHFIGSNIGSATDANQHSPIGFDIIFPGMIEYAKDLDLNLPFELKDYDTVIQRRELELRRDYSERRKSYSAYISEGIGKLQDWEMVMTYQRKNGSLFNSPSATAAAFMHFQDAGCLNYLRTVLKKFRNAVPTVYPLDIYIRLCMVDGIERLGIERHFREEIRSVLDETYSAPLTAPTAGGKKKDVGCRGRKRYSWTLPHVLWHFGYCGLMDPLTQIDEGKHEFSIPAGHQKDINAALELYRASQIIIYPDESALDEQHSWSSHFLKEKLNNGIIHADILNKYASQEVDDALKFPFHASLERVSSRRNIEHYNVDSVHILKTSYCSPNIRNEDFLKMAVEDFNICQSIHREELKHLERWVVEHKLDKLKFARQKSAYCYFSAAATLFSPELSDARLSWAKNGVLTTVIDDFFDIGGSIEELENLIQLVEKWDVNVAVDSRSEHVQILFSALHNTICEIGAKVFAFQGRSVTSHVIDIWLNLLNSMLREAKWARDKSLPTMDEYMANAFVSMALGPIVLPALYFVGPLLSEEVVCSSEYQLLFKLMSTCGRLHNDIHTFERESKEGKLNAVSLHMIHGSGAVTAEDSIREVKTSIVNQRRELLGLVLQKKGSLLPRACKDLFLNMSKVLHLFYMKDDGFTAHEMTGIVKAIIHEPIASMNGK</sequence>
<dbReference type="GO" id="GO:0010333">
    <property type="term" value="F:terpene synthase activity"/>
    <property type="evidence" value="ECO:0007669"/>
    <property type="project" value="InterPro"/>
</dbReference>
<dbReference type="Proteomes" id="UP000585474">
    <property type="component" value="Unassembled WGS sequence"/>
</dbReference>
<keyword evidence="3" id="KW-0479">Metal-binding</keyword>
<feature type="domain" description="Terpene synthase N-terminal" evidence="6">
    <location>
        <begin position="205"/>
        <end position="414"/>
    </location>
</feature>
<feature type="domain" description="Terpene synthase metal-binding" evidence="7">
    <location>
        <begin position="486"/>
        <end position="721"/>
    </location>
</feature>
<protein>
    <submittedName>
        <fullName evidence="8">Terpenoid cyclases/Protein prenyltransferases superfamily protein</fullName>
    </submittedName>
</protein>
<dbReference type="InterPro" id="IPR044814">
    <property type="entry name" value="Terpene_cyclase_plant_C1"/>
</dbReference>
<dbReference type="InterPro" id="IPR008949">
    <property type="entry name" value="Isoprenoid_synthase_dom_sf"/>
</dbReference>
<dbReference type="OrthoDB" id="2343925at2759"/>
<dbReference type="InterPro" id="IPR050148">
    <property type="entry name" value="Terpene_synthase-like"/>
</dbReference>
<dbReference type="PANTHER" id="PTHR31739:SF3">
    <property type="entry name" value="ENT-KAUR-16-ENE SYNTHASE, CHLOROPLASTIC"/>
    <property type="match status" value="1"/>
</dbReference>
<evidence type="ECO:0000259" key="7">
    <source>
        <dbReference type="Pfam" id="PF03936"/>
    </source>
</evidence>
<dbReference type="PANTHER" id="PTHR31739">
    <property type="entry name" value="ENT-COPALYL DIPHOSPHATE SYNTHASE, CHLOROPLASTIC"/>
    <property type="match status" value="1"/>
</dbReference>
<evidence type="ECO:0000313" key="9">
    <source>
        <dbReference type="Proteomes" id="UP000585474"/>
    </source>
</evidence>
<dbReference type="Pfam" id="PF01397">
    <property type="entry name" value="Terpene_synth"/>
    <property type="match status" value="1"/>
</dbReference>
<dbReference type="Gene3D" id="1.50.10.130">
    <property type="entry name" value="Terpene synthase, N-terminal domain"/>
    <property type="match status" value="1"/>
</dbReference>